<dbReference type="PANTHER" id="PTHR43877">
    <property type="entry name" value="AMINOALKYLPHOSPHONATE N-ACETYLTRANSFERASE-RELATED-RELATED"/>
    <property type="match status" value="1"/>
</dbReference>
<keyword evidence="5" id="KW-1185">Reference proteome</keyword>
<dbReference type="GO" id="GO:0035447">
    <property type="term" value="F:mycothiol synthase activity"/>
    <property type="evidence" value="ECO:0007669"/>
    <property type="project" value="UniProtKB-EC"/>
</dbReference>
<dbReference type="Gene3D" id="3.40.630.30">
    <property type="match status" value="1"/>
</dbReference>
<evidence type="ECO:0000256" key="1">
    <source>
        <dbReference type="ARBA" id="ARBA00022679"/>
    </source>
</evidence>
<dbReference type="Proteomes" id="UP001342418">
    <property type="component" value="Chromosome"/>
</dbReference>
<dbReference type="EMBL" id="CP030941">
    <property type="protein sequence ID" value="UUP17714.1"/>
    <property type="molecule type" value="Genomic_DNA"/>
</dbReference>
<feature type="domain" description="N-acetyltransferase" evidence="3">
    <location>
        <begin position="1"/>
        <end position="145"/>
    </location>
</feature>
<dbReference type="CDD" id="cd04301">
    <property type="entry name" value="NAT_SF"/>
    <property type="match status" value="1"/>
</dbReference>
<evidence type="ECO:0000313" key="5">
    <source>
        <dbReference type="Proteomes" id="UP001342418"/>
    </source>
</evidence>
<sequence>MLRAARQQDRDDILRMQDAAFPGDALAMSREGFAGVLHERGTQLIVAETGGQIAGYCLLRHRKWRPWAGVDFLCVEAAFSGRGLGGMLLRGACDRTARPLIRLFVRPDNERARALYTRLGFRQTGLRKANYHDGTDAIVLMKWLGLFRRGANRDIP</sequence>
<evidence type="ECO:0000256" key="2">
    <source>
        <dbReference type="ARBA" id="ARBA00023315"/>
    </source>
</evidence>
<gene>
    <name evidence="4" type="primary">mshD_2</name>
    <name evidence="4" type="ORF">NTH_02187</name>
</gene>
<reference evidence="4 5" key="1">
    <citation type="submission" date="2018-07" db="EMBL/GenBank/DDBJ databases">
        <title>Genome sequence of Nitratireductor thuwali#1536.</title>
        <authorList>
            <person name="Michoud G."/>
            <person name="Merlino G."/>
            <person name="Sefrji F.O."/>
            <person name="Daffonchio D."/>
        </authorList>
    </citation>
    <scope>NUCLEOTIDE SEQUENCE [LARGE SCALE GENOMIC DNA]</scope>
    <source>
        <strain evidence="5">Nit1536</strain>
    </source>
</reference>
<evidence type="ECO:0000313" key="4">
    <source>
        <dbReference type="EMBL" id="UUP17714.1"/>
    </source>
</evidence>
<proteinExistence type="predicted"/>
<keyword evidence="2 4" id="KW-0012">Acyltransferase</keyword>
<dbReference type="PROSITE" id="PS51186">
    <property type="entry name" value="GNAT"/>
    <property type="match status" value="1"/>
</dbReference>
<dbReference type="InterPro" id="IPR000182">
    <property type="entry name" value="GNAT_dom"/>
</dbReference>
<name>A0ABY5MLJ3_9HYPH</name>
<dbReference type="SUPFAM" id="SSF55729">
    <property type="entry name" value="Acyl-CoA N-acyltransferases (Nat)"/>
    <property type="match status" value="1"/>
</dbReference>
<protein>
    <submittedName>
        <fullName evidence="4">Mycothiol acetyltransferase</fullName>
        <ecNumber evidence="4">2.3.1.189</ecNumber>
    </submittedName>
</protein>
<accession>A0ABY5MLJ3</accession>
<keyword evidence="1 4" id="KW-0808">Transferase</keyword>
<dbReference type="Pfam" id="PF00583">
    <property type="entry name" value="Acetyltransf_1"/>
    <property type="match status" value="1"/>
</dbReference>
<dbReference type="InterPro" id="IPR016181">
    <property type="entry name" value="Acyl_CoA_acyltransferase"/>
</dbReference>
<dbReference type="InterPro" id="IPR050832">
    <property type="entry name" value="Bact_Acetyltransf"/>
</dbReference>
<dbReference type="EC" id="2.3.1.189" evidence="4"/>
<organism evidence="4 5">
    <name type="scientific">Nitratireductor thuwali</name>
    <dbReference type="NCBI Taxonomy" id="2267699"/>
    <lineage>
        <taxon>Bacteria</taxon>
        <taxon>Pseudomonadati</taxon>
        <taxon>Pseudomonadota</taxon>
        <taxon>Alphaproteobacteria</taxon>
        <taxon>Hyphomicrobiales</taxon>
        <taxon>Phyllobacteriaceae</taxon>
        <taxon>Nitratireductor</taxon>
    </lineage>
</organism>
<evidence type="ECO:0000259" key="3">
    <source>
        <dbReference type="PROSITE" id="PS51186"/>
    </source>
</evidence>